<dbReference type="EMBL" id="CP031390">
    <property type="protein sequence ID" value="QPH18141.1"/>
    <property type="molecule type" value="Genomic_DNA"/>
</dbReference>
<feature type="domain" description="Aminoglycoside phosphotransferase" evidence="1">
    <location>
        <begin position="72"/>
        <end position="259"/>
    </location>
</feature>
<dbReference type="Pfam" id="PF01636">
    <property type="entry name" value="APH"/>
    <property type="match status" value="1"/>
</dbReference>
<dbReference type="Gene3D" id="3.90.1200.10">
    <property type="match status" value="1"/>
</dbReference>
<dbReference type="PANTHER" id="PTHR21310">
    <property type="entry name" value="AMINOGLYCOSIDE PHOSPHOTRANSFERASE-RELATED-RELATED"/>
    <property type="match status" value="1"/>
</dbReference>
<dbReference type="Proteomes" id="UP000594364">
    <property type="component" value="Chromosome 6"/>
</dbReference>
<protein>
    <recommendedName>
        <fullName evidence="1">Aminoglycoside phosphotransferase domain-containing protein</fullName>
    </recommendedName>
</protein>
<name>A0A7U3SN70_EPIFF</name>
<reference evidence="2 3" key="1">
    <citation type="journal article" date="2018" name="PLoS Genet.">
        <title>Repeat elements organise 3D genome structure and mediate transcription in the filamentous fungus Epichloe festucae.</title>
        <authorList>
            <person name="Winter D.J."/>
            <person name="Ganley A.R.D."/>
            <person name="Young C.A."/>
            <person name="Liachko I."/>
            <person name="Schardl C.L."/>
            <person name="Dupont P.Y."/>
            <person name="Berry D."/>
            <person name="Ram A."/>
            <person name="Scott B."/>
            <person name="Cox M.P."/>
        </authorList>
    </citation>
    <scope>NUCLEOTIDE SEQUENCE [LARGE SCALE GENOMIC DNA]</scope>
    <source>
        <strain evidence="2 3">Fl1</strain>
    </source>
</reference>
<dbReference type="InterPro" id="IPR002575">
    <property type="entry name" value="Aminoglycoside_PTrfase"/>
</dbReference>
<dbReference type="PANTHER" id="PTHR21310:SF55">
    <property type="entry name" value="AMINOGLYCOSIDE PHOSPHOTRANSFERASE DOMAIN-CONTAINING PROTEIN"/>
    <property type="match status" value="1"/>
</dbReference>
<gene>
    <name evidence="2" type="ORF">C2857_003123</name>
</gene>
<dbReference type="SUPFAM" id="SSF56112">
    <property type="entry name" value="Protein kinase-like (PK-like)"/>
    <property type="match status" value="1"/>
</dbReference>
<dbReference type="InterPro" id="IPR011009">
    <property type="entry name" value="Kinase-like_dom_sf"/>
</dbReference>
<dbReference type="OrthoDB" id="2906425at2759"/>
<accession>A0A7U3SN70</accession>
<organism evidence="2 3">
    <name type="scientific">Epichloe festucae (strain Fl1)</name>
    <dbReference type="NCBI Taxonomy" id="877507"/>
    <lineage>
        <taxon>Eukaryota</taxon>
        <taxon>Fungi</taxon>
        <taxon>Dikarya</taxon>
        <taxon>Ascomycota</taxon>
        <taxon>Pezizomycotina</taxon>
        <taxon>Sordariomycetes</taxon>
        <taxon>Hypocreomycetidae</taxon>
        <taxon>Hypocreales</taxon>
        <taxon>Clavicipitaceae</taxon>
        <taxon>Epichloe</taxon>
    </lineage>
</organism>
<dbReference type="AlphaFoldDB" id="A0A7U3SN70"/>
<dbReference type="InterPro" id="IPR051678">
    <property type="entry name" value="AGP_Transferase"/>
</dbReference>
<sequence length="292" mass="33570">MSTPKGLPSENVSVKQKPSNGVGIKNKRFRRLLTLIALKTCGRFYQLDGPCQPLSSTLIVKAGQSIDLVEGATMVFVANCTSIPVPRVHCSFVHDGQTYIVMDRIRGQSLAVALHKLSDKELENVFTQLRRIIKELRALKPPDNAIQSCAGGTLRDSRIPRSNPRFGPFISSQEFHCWLREGLQPEEHPDRQDNEDWQEIKKMVSNQDRDWGPPVFTHGDLNPFNILVRGDKVVGIIDWEFAGWYPYYWEYTSAWLGNKTRKAWQDLLPKFLEPWPEELEMESTRQKWWGSF</sequence>
<evidence type="ECO:0000313" key="3">
    <source>
        <dbReference type="Proteomes" id="UP000594364"/>
    </source>
</evidence>
<evidence type="ECO:0000259" key="1">
    <source>
        <dbReference type="Pfam" id="PF01636"/>
    </source>
</evidence>
<keyword evidence="3" id="KW-1185">Reference proteome</keyword>
<proteinExistence type="predicted"/>
<dbReference type="CDD" id="cd05120">
    <property type="entry name" value="APH_ChoK_like"/>
    <property type="match status" value="1"/>
</dbReference>
<evidence type="ECO:0000313" key="2">
    <source>
        <dbReference type="EMBL" id="QPH18141.1"/>
    </source>
</evidence>